<keyword evidence="4" id="KW-0812">Transmembrane</keyword>
<dbReference type="PANTHER" id="PTHR31234:SF10">
    <property type="entry name" value="HARPIN-INDUCED PROTEIN 1 CONTAINING PROTEIN, EXPRESSED"/>
    <property type="match status" value="1"/>
</dbReference>
<comment type="subcellular location">
    <subcellularLocation>
        <location evidence="1">Membrane</location>
    </subcellularLocation>
</comment>
<feature type="region of interest" description="Disordered" evidence="3">
    <location>
        <begin position="1"/>
        <end position="31"/>
    </location>
</feature>
<dbReference type="EMBL" id="AK370065">
    <property type="protein sequence ID" value="BAK01266.1"/>
    <property type="molecule type" value="mRNA"/>
</dbReference>
<feature type="non-terminal residue" evidence="5">
    <location>
        <position position="1"/>
    </location>
</feature>
<organism evidence="5">
    <name type="scientific">Hordeum vulgare subsp. vulgare</name>
    <name type="common">Domesticated barley</name>
    <dbReference type="NCBI Taxonomy" id="112509"/>
    <lineage>
        <taxon>Eukaryota</taxon>
        <taxon>Viridiplantae</taxon>
        <taxon>Streptophyta</taxon>
        <taxon>Embryophyta</taxon>
        <taxon>Tracheophyta</taxon>
        <taxon>Spermatophyta</taxon>
        <taxon>Magnoliopsida</taxon>
        <taxon>Liliopsida</taxon>
        <taxon>Poales</taxon>
        <taxon>Poaceae</taxon>
        <taxon>BOP clade</taxon>
        <taxon>Pooideae</taxon>
        <taxon>Triticodae</taxon>
        <taxon>Triticeae</taxon>
        <taxon>Hordeinae</taxon>
        <taxon>Hordeum</taxon>
    </lineage>
</organism>
<evidence type="ECO:0000313" key="5">
    <source>
        <dbReference type="EMBL" id="BAK01266.1"/>
    </source>
</evidence>
<dbReference type="GO" id="GO:0098542">
    <property type="term" value="P:defense response to other organism"/>
    <property type="evidence" value="ECO:0007669"/>
    <property type="project" value="InterPro"/>
</dbReference>
<evidence type="ECO:0000256" key="3">
    <source>
        <dbReference type="SAM" id="MobiDB-lite"/>
    </source>
</evidence>
<sequence length="240" mass="26575">KFRSQCQQDPTSSPLQHLLRPPIPRSESRNPPAMGLRDCLGDCWEDCKWALACLAAVVAVIIIAVMVAAYSFALQPSITVEDASLTRFALATTPATLLGYNLSLKLIVRNRNWATTMKNTEPLEAAYKFDGQQFERVQVADKGDKHGPRKTRVYHLNTGQESGYVSLGNAGVAAYKEQNKTGEFELEVAVTGEVRYTLQLKKNKLAGTCKLKLKLDSPATAAVVFEKVKCKLEKEKKDKE</sequence>
<dbReference type="AlphaFoldDB" id="F2E1P4"/>
<proteinExistence type="evidence at transcript level"/>
<evidence type="ECO:0000256" key="2">
    <source>
        <dbReference type="ARBA" id="ARBA00023136"/>
    </source>
</evidence>
<accession>F2E1P4</accession>
<protein>
    <submittedName>
        <fullName evidence="5">Predicted protein</fullName>
    </submittedName>
</protein>
<dbReference type="PANTHER" id="PTHR31234">
    <property type="entry name" value="LATE EMBRYOGENESIS ABUNDANT (LEA) HYDROXYPROLINE-RICH GLYCOPROTEIN FAMILY"/>
    <property type="match status" value="1"/>
</dbReference>
<dbReference type="InterPro" id="IPR044839">
    <property type="entry name" value="NDR1-like"/>
</dbReference>
<keyword evidence="2 4" id="KW-0472">Membrane</keyword>
<dbReference type="GO" id="GO:0016020">
    <property type="term" value="C:membrane"/>
    <property type="evidence" value="ECO:0007669"/>
    <property type="project" value="UniProtKB-SubCell"/>
</dbReference>
<feature type="compositionally biased region" description="Polar residues" evidence="3">
    <location>
        <begin position="1"/>
        <end position="15"/>
    </location>
</feature>
<evidence type="ECO:0000256" key="4">
    <source>
        <dbReference type="SAM" id="Phobius"/>
    </source>
</evidence>
<evidence type="ECO:0000256" key="1">
    <source>
        <dbReference type="ARBA" id="ARBA00004370"/>
    </source>
</evidence>
<feature type="transmembrane region" description="Helical" evidence="4">
    <location>
        <begin position="49"/>
        <end position="73"/>
    </location>
</feature>
<reference evidence="5" key="1">
    <citation type="journal article" date="2011" name="Plant Physiol.">
        <title>Comprehensive sequence analysis of 24,783 barley full-length cDNAs derived from 12 clone libraries.</title>
        <authorList>
            <person name="Matsumoto T."/>
            <person name="Tanaka T."/>
            <person name="Sakai H."/>
            <person name="Amano N."/>
            <person name="Kanamori H."/>
            <person name="Kurita K."/>
            <person name="Kikuta A."/>
            <person name="Kamiya K."/>
            <person name="Yamamoto M."/>
            <person name="Ikawa H."/>
            <person name="Fujii N."/>
            <person name="Hori K."/>
            <person name="Itoh T."/>
            <person name="Sato K."/>
        </authorList>
    </citation>
    <scope>NUCLEOTIDE SEQUENCE</scope>
    <source>
        <tissue evidence="5">Shoot and root</tissue>
    </source>
</reference>
<feature type="transmembrane region" description="Helical" evidence="4">
    <location>
        <begin position="85"/>
        <end position="108"/>
    </location>
</feature>
<name>F2E1P4_HORVV</name>
<keyword evidence="4" id="KW-1133">Transmembrane helix</keyword>